<keyword evidence="2" id="KW-1185">Reference proteome</keyword>
<dbReference type="EMBL" id="CAIY01000027">
    <property type="protein sequence ID" value="CCH66614.1"/>
    <property type="molecule type" value="Genomic_DNA"/>
</dbReference>
<evidence type="ECO:0000313" key="2">
    <source>
        <dbReference type="Proteomes" id="UP000053051"/>
    </source>
</evidence>
<name>M1WQW8_9NOST</name>
<accession>M1WQW8</accession>
<reference evidence="1 2" key="1">
    <citation type="submission" date="2012-05" db="EMBL/GenBank/DDBJ databases">
        <authorList>
            <person name="Hilton J."/>
        </authorList>
    </citation>
    <scope>NUCLEOTIDE SEQUENCE [LARGE SCALE GENOMIC DNA]</scope>
    <source>
        <strain evidence="1 2">HH01</strain>
    </source>
</reference>
<comment type="caution">
    <text evidence="1">The sequence shown here is derived from an EMBL/GenBank/DDBJ whole genome shotgun (WGS) entry which is preliminary data.</text>
</comment>
<evidence type="ECO:0000313" key="1">
    <source>
        <dbReference type="EMBL" id="CCH66614.1"/>
    </source>
</evidence>
<proteinExistence type="predicted"/>
<dbReference type="AlphaFoldDB" id="M1WQW8"/>
<reference evidence="2" key="2">
    <citation type="submission" date="2016-01" db="EMBL/GenBank/DDBJ databases">
        <title>Diatom-associated endosymboitic cyanobacterium lacks core nitrogen metabolism enzymes.</title>
        <authorList>
            <person name="Hilton J.A."/>
            <person name="Foster R.A."/>
            <person name="Tripp H.J."/>
            <person name="Carter B.J."/>
            <person name="Zehr J.P."/>
            <person name="Villareal T.A."/>
        </authorList>
    </citation>
    <scope>NUCLEOTIDE SEQUENCE [LARGE SCALE GENOMIC DNA]</scope>
    <source>
        <strain evidence="2">HH01</strain>
    </source>
</reference>
<sequence length="41" mass="4993">MSYGQMIQFINIQKDKYFTLLIKAEALVISIYQEYIKVREY</sequence>
<dbReference type="Proteomes" id="UP000053051">
    <property type="component" value="Unassembled WGS sequence"/>
</dbReference>
<organism evidence="1 2">
    <name type="scientific">Richelia intracellularis HH01</name>
    <dbReference type="NCBI Taxonomy" id="1165094"/>
    <lineage>
        <taxon>Bacteria</taxon>
        <taxon>Bacillati</taxon>
        <taxon>Cyanobacteriota</taxon>
        <taxon>Cyanophyceae</taxon>
        <taxon>Nostocales</taxon>
        <taxon>Nostocaceae</taxon>
        <taxon>Richelia</taxon>
    </lineage>
</organism>
<protein>
    <submittedName>
        <fullName evidence="1">Uncharacterized protein</fullName>
    </submittedName>
</protein>
<gene>
    <name evidence="1" type="ORF">RINTHH_4590</name>
</gene>